<dbReference type="OrthoDB" id="6679810at2"/>
<organism evidence="1 2">
    <name type="scientific">Crenothrix polyspora</name>
    <dbReference type="NCBI Taxonomy" id="360316"/>
    <lineage>
        <taxon>Bacteria</taxon>
        <taxon>Pseudomonadati</taxon>
        <taxon>Pseudomonadota</taxon>
        <taxon>Gammaproteobacteria</taxon>
        <taxon>Methylococcales</taxon>
        <taxon>Crenotrichaceae</taxon>
        <taxon>Crenothrix</taxon>
    </lineage>
</organism>
<name>A0A1R4HIH7_9GAMM</name>
<dbReference type="EMBL" id="FUKI01000163">
    <property type="protein sequence ID" value="SJM96042.1"/>
    <property type="molecule type" value="Genomic_DNA"/>
</dbReference>
<dbReference type="Pfam" id="PF10123">
    <property type="entry name" value="Mu-like_Pro"/>
    <property type="match status" value="1"/>
</dbReference>
<gene>
    <name evidence="1" type="ORF">CRENPOLYSF1_830026</name>
</gene>
<proteinExistence type="predicted"/>
<dbReference type="AlphaFoldDB" id="A0A1R4HIH7"/>
<dbReference type="Proteomes" id="UP000195667">
    <property type="component" value="Unassembled WGS sequence"/>
</dbReference>
<reference evidence="2" key="1">
    <citation type="submission" date="2017-02" db="EMBL/GenBank/DDBJ databases">
        <authorList>
            <person name="Daims H."/>
        </authorList>
    </citation>
    <scope>NUCLEOTIDE SEQUENCE [LARGE SCALE GENOMIC DNA]</scope>
</reference>
<sequence>MVVAMTTHTKKFPSTAFQFLAKADFSTPTAKGERELTGIAYSGDVVTDHGYWNRLVIDLATLTVDTPIPLLQGHCHDDTIGLVTTVSTHTGQLSINARLFADVDDDAAEIAAKADKGFPWQLSVGIWPKSIEEVNPGESITVNNRTFTGPVVVFRNGRVREISVVAIGADHQTSATVLTAGFDTEIPFITHENPMTTEELKAKVDALSAELTAEKTKNVELSAKANPANFVALAKFSEVQAELSALKDKVAAKDIDDTVNAALLDGRLLPAQEQWARDLGKSQLSALNDFLKVAQPIAALAGTQTGGKAPGEQGLRYDTPVGFSVDSERLSAHSAAVAYQHKHGVDYLTALNATGVN</sequence>
<evidence type="ECO:0000313" key="1">
    <source>
        <dbReference type="EMBL" id="SJM96042.1"/>
    </source>
</evidence>
<dbReference type="InterPro" id="IPR012106">
    <property type="entry name" value="Phage_Mu_Gp1"/>
</dbReference>
<keyword evidence="2" id="KW-1185">Reference proteome</keyword>
<evidence type="ECO:0000313" key="2">
    <source>
        <dbReference type="Proteomes" id="UP000195667"/>
    </source>
</evidence>
<protein>
    <submittedName>
        <fullName evidence="1">Uncharacterized protein</fullName>
    </submittedName>
</protein>
<accession>A0A1R4HIH7</accession>